<protein>
    <submittedName>
        <fullName evidence="2">Uncharacterized protein</fullName>
    </submittedName>
</protein>
<accession>A0AAN8E5Q8</accession>
<dbReference type="EMBL" id="JAURVH010001516">
    <property type="protein sequence ID" value="KAK5930733.1"/>
    <property type="molecule type" value="Genomic_DNA"/>
</dbReference>
<proteinExistence type="predicted"/>
<gene>
    <name evidence="2" type="ORF">CgunFtcFv8_026949</name>
</gene>
<organism evidence="2 3">
    <name type="scientific">Champsocephalus gunnari</name>
    <name type="common">Mackerel icefish</name>
    <dbReference type="NCBI Taxonomy" id="52237"/>
    <lineage>
        <taxon>Eukaryota</taxon>
        <taxon>Metazoa</taxon>
        <taxon>Chordata</taxon>
        <taxon>Craniata</taxon>
        <taxon>Vertebrata</taxon>
        <taxon>Euteleostomi</taxon>
        <taxon>Actinopterygii</taxon>
        <taxon>Neopterygii</taxon>
        <taxon>Teleostei</taxon>
        <taxon>Neoteleostei</taxon>
        <taxon>Acanthomorphata</taxon>
        <taxon>Eupercaria</taxon>
        <taxon>Perciformes</taxon>
        <taxon>Notothenioidei</taxon>
        <taxon>Channichthyidae</taxon>
        <taxon>Champsocephalus</taxon>
    </lineage>
</organism>
<sequence length="76" mass="8231">MLSREPCSTLSRQSFLQVSPAQEVWGPAAQRMETSSLSEPAARAPPGQRVFGQGNPKGEVTFVTKQVLDRPAGNMM</sequence>
<keyword evidence="3" id="KW-1185">Reference proteome</keyword>
<dbReference type="AlphaFoldDB" id="A0AAN8E5Q8"/>
<dbReference type="Proteomes" id="UP001331515">
    <property type="component" value="Unassembled WGS sequence"/>
</dbReference>
<evidence type="ECO:0000313" key="2">
    <source>
        <dbReference type="EMBL" id="KAK5930733.1"/>
    </source>
</evidence>
<comment type="caution">
    <text evidence="2">The sequence shown here is derived from an EMBL/GenBank/DDBJ whole genome shotgun (WGS) entry which is preliminary data.</text>
</comment>
<evidence type="ECO:0000313" key="3">
    <source>
        <dbReference type="Proteomes" id="UP001331515"/>
    </source>
</evidence>
<name>A0AAN8E5Q8_CHAGU</name>
<reference evidence="2 3" key="1">
    <citation type="journal article" date="2023" name="Mol. Biol. Evol.">
        <title>Genomics of Secondarily Temperate Adaptation in the Only Non-Antarctic Icefish.</title>
        <authorList>
            <person name="Rivera-Colon A.G."/>
            <person name="Rayamajhi N."/>
            <person name="Minhas B.F."/>
            <person name="Madrigal G."/>
            <person name="Bilyk K.T."/>
            <person name="Yoon V."/>
            <person name="Hune M."/>
            <person name="Gregory S."/>
            <person name="Cheng C.H.C."/>
            <person name="Catchen J.M."/>
        </authorList>
    </citation>
    <scope>NUCLEOTIDE SEQUENCE [LARGE SCALE GENOMIC DNA]</scope>
    <source>
        <tissue evidence="2">White muscle</tissue>
    </source>
</reference>
<evidence type="ECO:0000256" key="1">
    <source>
        <dbReference type="SAM" id="MobiDB-lite"/>
    </source>
</evidence>
<feature type="region of interest" description="Disordered" evidence="1">
    <location>
        <begin position="27"/>
        <end position="57"/>
    </location>
</feature>